<dbReference type="InterPro" id="IPR012677">
    <property type="entry name" value="Nucleotide-bd_a/b_plait_sf"/>
</dbReference>
<protein>
    <recommendedName>
        <fullName evidence="18">Unconventional myosin-Va</fullName>
    </recommendedName>
</protein>
<keyword evidence="8 10" id="KW-0009">Actin-binding</keyword>
<feature type="domain" description="Myosin motor" evidence="15">
    <location>
        <begin position="69"/>
        <end position="759"/>
    </location>
</feature>
<evidence type="ECO:0008006" key="18">
    <source>
        <dbReference type="Google" id="ProtNLM"/>
    </source>
</evidence>
<dbReference type="GO" id="GO:0009653">
    <property type="term" value="P:anatomical structure morphogenesis"/>
    <property type="evidence" value="ECO:0007669"/>
    <property type="project" value="UniProtKB-ARBA"/>
</dbReference>
<dbReference type="GO" id="GO:0048731">
    <property type="term" value="P:system development"/>
    <property type="evidence" value="ECO:0007669"/>
    <property type="project" value="UniProtKB-ARBA"/>
</dbReference>
<feature type="region of interest" description="Disordered" evidence="12">
    <location>
        <begin position="1118"/>
        <end position="1166"/>
    </location>
</feature>
<dbReference type="InterPro" id="IPR034228">
    <property type="entry name" value="Nop6_RRM"/>
</dbReference>
<dbReference type="FunFam" id="1.10.10.820:FF:000001">
    <property type="entry name" value="Myosin heavy chain"/>
    <property type="match status" value="1"/>
</dbReference>
<dbReference type="GO" id="GO:0048513">
    <property type="term" value="P:animal organ development"/>
    <property type="evidence" value="ECO:0007669"/>
    <property type="project" value="UniProtKB-ARBA"/>
</dbReference>
<reference evidence="16" key="1">
    <citation type="journal article" date="2020" name="J Insects Food Feed">
        <title>The yellow mealworm (Tenebrio molitor) genome: a resource for the emerging insects as food and feed industry.</title>
        <authorList>
            <person name="Eriksson T."/>
            <person name="Andere A."/>
            <person name="Kelstrup H."/>
            <person name="Emery V."/>
            <person name="Picard C."/>
        </authorList>
    </citation>
    <scope>NUCLEOTIDE SEQUENCE</scope>
    <source>
        <strain evidence="16">Stoneville</strain>
        <tissue evidence="16">Whole head</tissue>
    </source>
</reference>
<dbReference type="Pfam" id="PF00612">
    <property type="entry name" value="IQ"/>
    <property type="match status" value="5"/>
</dbReference>
<feature type="compositionally biased region" description="Basic and acidic residues" evidence="12">
    <location>
        <begin position="2152"/>
        <end position="2185"/>
    </location>
</feature>
<feature type="coiled-coil region" evidence="11">
    <location>
        <begin position="1175"/>
        <end position="1238"/>
    </location>
</feature>
<dbReference type="CDD" id="cd12400">
    <property type="entry name" value="RRM_Nop6"/>
    <property type="match status" value="1"/>
</dbReference>
<dbReference type="Gene3D" id="6.20.240.20">
    <property type="match status" value="1"/>
</dbReference>
<dbReference type="Gene3D" id="1.20.120.720">
    <property type="entry name" value="Myosin VI head, motor domain, U50 subdomain"/>
    <property type="match status" value="1"/>
</dbReference>
<evidence type="ECO:0000259" key="15">
    <source>
        <dbReference type="PROSITE" id="PS51456"/>
    </source>
</evidence>
<dbReference type="InterPro" id="IPR027417">
    <property type="entry name" value="P-loop_NTPase"/>
</dbReference>
<dbReference type="PROSITE" id="PS50096">
    <property type="entry name" value="IQ"/>
    <property type="match status" value="5"/>
</dbReference>
<feature type="compositionally biased region" description="Acidic residues" evidence="12">
    <location>
        <begin position="2208"/>
        <end position="2275"/>
    </location>
</feature>
<dbReference type="SMART" id="SM00242">
    <property type="entry name" value="MYSc"/>
    <property type="match status" value="1"/>
</dbReference>
<evidence type="ECO:0000259" key="13">
    <source>
        <dbReference type="PROSITE" id="PS50102"/>
    </source>
</evidence>
<feature type="compositionally biased region" description="Polar residues" evidence="12">
    <location>
        <begin position="1149"/>
        <end position="1159"/>
    </location>
</feature>
<dbReference type="GO" id="GO:0007015">
    <property type="term" value="P:actin filament organization"/>
    <property type="evidence" value="ECO:0007669"/>
    <property type="project" value="TreeGrafter"/>
</dbReference>
<reference evidence="16" key="2">
    <citation type="submission" date="2021-08" db="EMBL/GenBank/DDBJ databases">
        <authorList>
            <person name="Eriksson T."/>
        </authorList>
    </citation>
    <scope>NUCLEOTIDE SEQUENCE</scope>
    <source>
        <strain evidence="16">Stoneville</strain>
        <tissue evidence="16">Whole head</tissue>
    </source>
</reference>
<dbReference type="CDD" id="cd15470">
    <property type="entry name" value="Myo5_CBD"/>
    <property type="match status" value="1"/>
</dbReference>
<evidence type="ECO:0000256" key="1">
    <source>
        <dbReference type="ARBA" id="ARBA00008314"/>
    </source>
</evidence>
<feature type="region of interest" description="Disordered" evidence="12">
    <location>
        <begin position="1610"/>
        <end position="1632"/>
    </location>
</feature>
<feature type="region of interest" description="Actin-binding" evidence="10">
    <location>
        <begin position="638"/>
        <end position="660"/>
    </location>
</feature>
<feature type="compositionally biased region" description="Polar residues" evidence="12">
    <location>
        <begin position="2430"/>
        <end position="2439"/>
    </location>
</feature>
<dbReference type="InterPro" id="IPR001609">
    <property type="entry name" value="Myosin_head_motor_dom-like"/>
</dbReference>
<dbReference type="PANTHER" id="PTHR13140">
    <property type="entry name" value="MYOSIN"/>
    <property type="match status" value="1"/>
</dbReference>
<dbReference type="SMART" id="SM00015">
    <property type="entry name" value="IQ"/>
    <property type="match status" value="6"/>
</dbReference>
<evidence type="ECO:0000256" key="3">
    <source>
        <dbReference type="ARBA" id="ARBA00022840"/>
    </source>
</evidence>
<dbReference type="Gene3D" id="1.10.10.820">
    <property type="match status" value="1"/>
</dbReference>
<evidence type="ECO:0000256" key="10">
    <source>
        <dbReference type="PROSITE-ProRule" id="PRU00782"/>
    </source>
</evidence>
<keyword evidence="4 9" id="KW-0694">RNA-binding</keyword>
<keyword evidence="3 10" id="KW-0067">ATP-binding</keyword>
<dbReference type="SUPFAM" id="SSF50084">
    <property type="entry name" value="Myosin S1 fragment, N-terminal domain"/>
    <property type="match status" value="1"/>
</dbReference>
<keyword evidence="5 11" id="KW-0175">Coiled coil</keyword>
<dbReference type="Pfam" id="PF01843">
    <property type="entry name" value="DIL"/>
    <property type="match status" value="1"/>
</dbReference>
<comment type="similarity">
    <text evidence="1 10">Belongs to the TRAFAC class myosin-kinesin ATPase superfamily. Myosin family.</text>
</comment>
<dbReference type="InterPro" id="IPR000048">
    <property type="entry name" value="IQ_motif_EF-hand-BS"/>
</dbReference>
<dbReference type="InterPro" id="IPR036961">
    <property type="entry name" value="Kinesin_motor_dom_sf"/>
</dbReference>
<keyword evidence="6 10" id="KW-0518">Myosin</keyword>
<dbReference type="GO" id="GO:0051015">
    <property type="term" value="F:actin filament binding"/>
    <property type="evidence" value="ECO:0007669"/>
    <property type="project" value="TreeGrafter"/>
</dbReference>
<dbReference type="SUPFAM" id="SSF52540">
    <property type="entry name" value="P-loop containing nucleoside triphosphate hydrolases"/>
    <property type="match status" value="2"/>
</dbReference>
<dbReference type="Gene3D" id="1.20.5.190">
    <property type="match status" value="3"/>
</dbReference>
<feature type="domain" description="RRM" evidence="13">
    <location>
        <begin position="2308"/>
        <end position="2385"/>
    </location>
</feature>
<dbReference type="Proteomes" id="UP000719412">
    <property type="component" value="Unassembled WGS sequence"/>
</dbReference>
<dbReference type="Pfam" id="PF00076">
    <property type="entry name" value="RRM_1"/>
    <property type="match status" value="1"/>
</dbReference>
<feature type="compositionally biased region" description="Polar residues" evidence="12">
    <location>
        <begin position="2278"/>
        <end position="2291"/>
    </location>
</feature>
<comment type="caution">
    <text evidence="16">The sequence shown here is derived from an EMBL/GenBank/DDBJ whole genome shotgun (WGS) entry which is preliminary data.</text>
</comment>
<dbReference type="PROSITE" id="PS50102">
    <property type="entry name" value="RRM"/>
    <property type="match status" value="1"/>
</dbReference>
<feature type="binding site" evidence="10">
    <location>
        <begin position="163"/>
        <end position="170"/>
    </location>
    <ligand>
        <name>ATP</name>
        <dbReference type="ChEBI" id="CHEBI:30616"/>
    </ligand>
</feature>
<feature type="compositionally biased region" description="Acidic residues" evidence="12">
    <location>
        <begin position="2187"/>
        <end position="2197"/>
    </location>
</feature>
<feature type="compositionally biased region" description="Basic residues" evidence="12">
    <location>
        <begin position="2141"/>
        <end position="2151"/>
    </location>
</feature>
<feature type="compositionally biased region" description="Polar residues" evidence="12">
    <location>
        <begin position="1619"/>
        <end position="1632"/>
    </location>
</feature>
<evidence type="ECO:0000313" key="17">
    <source>
        <dbReference type="Proteomes" id="UP000719412"/>
    </source>
</evidence>
<dbReference type="GO" id="GO:0000146">
    <property type="term" value="F:microfilament motor activity"/>
    <property type="evidence" value="ECO:0007669"/>
    <property type="project" value="TreeGrafter"/>
</dbReference>
<evidence type="ECO:0000256" key="8">
    <source>
        <dbReference type="ARBA" id="ARBA00023203"/>
    </source>
</evidence>
<evidence type="ECO:0000256" key="9">
    <source>
        <dbReference type="PROSITE-ProRule" id="PRU00176"/>
    </source>
</evidence>
<evidence type="ECO:0000256" key="6">
    <source>
        <dbReference type="ARBA" id="ARBA00023123"/>
    </source>
</evidence>
<evidence type="ECO:0000256" key="2">
    <source>
        <dbReference type="ARBA" id="ARBA00022741"/>
    </source>
</evidence>
<evidence type="ECO:0000256" key="12">
    <source>
        <dbReference type="SAM" id="MobiDB-lite"/>
    </source>
</evidence>
<proteinExistence type="inferred from homology"/>
<dbReference type="PROSITE" id="PS51126">
    <property type="entry name" value="DILUTE"/>
    <property type="match status" value="1"/>
</dbReference>
<evidence type="ECO:0000259" key="14">
    <source>
        <dbReference type="PROSITE" id="PS51126"/>
    </source>
</evidence>
<keyword evidence="17" id="KW-1185">Reference proteome</keyword>
<keyword evidence="2 10" id="KW-0547">Nucleotide-binding</keyword>
<evidence type="ECO:0000256" key="5">
    <source>
        <dbReference type="ARBA" id="ARBA00023054"/>
    </source>
</evidence>
<accession>A0A8J6H1X1</accession>
<feature type="domain" description="Dilute" evidence="14">
    <location>
        <begin position="1504"/>
        <end position="1782"/>
    </location>
</feature>
<feature type="compositionally biased region" description="Polar residues" evidence="12">
    <location>
        <begin position="1944"/>
        <end position="1954"/>
    </location>
</feature>
<dbReference type="Gene3D" id="3.30.70.330">
    <property type="match status" value="1"/>
</dbReference>
<feature type="region of interest" description="Disordered" evidence="12">
    <location>
        <begin position="2408"/>
        <end position="2439"/>
    </location>
</feature>
<feature type="region of interest" description="Disordered" evidence="12">
    <location>
        <begin position="2132"/>
        <end position="2300"/>
    </location>
</feature>
<dbReference type="InterPro" id="IPR002710">
    <property type="entry name" value="Dilute_dom"/>
</dbReference>
<dbReference type="Pfam" id="PF00063">
    <property type="entry name" value="Myosin_head"/>
    <property type="match status" value="1"/>
</dbReference>
<evidence type="ECO:0000256" key="11">
    <source>
        <dbReference type="SAM" id="Coils"/>
    </source>
</evidence>
<dbReference type="Gene3D" id="1.20.58.530">
    <property type="match status" value="1"/>
</dbReference>
<dbReference type="Gene3D" id="3.40.850.10">
    <property type="entry name" value="Kinesin motor domain"/>
    <property type="match status" value="1"/>
</dbReference>
<dbReference type="SMART" id="SM00360">
    <property type="entry name" value="RRM"/>
    <property type="match status" value="1"/>
</dbReference>
<gene>
    <name evidence="16" type="ORF">GEV33_012539</name>
</gene>
<sequence length="2439" mass="279571">MTLFSLTEINGAKVWIPHPEKVWEGAELQEDYKTNKTTLEVLTENNDKKTVNIKSEADLPFLRNPTILVGENDLTSLSYLHEPAVLYNLQVRFCQNRYIYTYCGIVLVAINPYDDLPIYDVDTIQTYRGQAMGDLDPHIFAVAEEAYTKLEREQRDQSIIVSGESGAGKTVSAKYAMRYFATVGGSATETQIEKKVLASSPIMEAIGNAKTTRNDNSSRFGKFIELQFNKQFHISGASMRTYLLEKSRVVFQAPDERNYHIFYQLCSARDQLPHLHLTHQDNFHYLNQGESPNVDGMDDFETFEETLNALNLLGFKKSEQNDMFKVLASVLHLGNIKFVESIISAENEQDQEGCSILDTDKHLKILAELLEIDLEEMQQWLCTRKIVSMREIFLKPMTVEDARAARDALAKHIYAGLFNWIVLVINKALESDIPRHKFIGVLDIYGFETFEINSFEQFCINYANEKLQQQFNLHVFKLEQEEYIKEGIEWKMIDFYDNQPCIDLIETKLGILDLLDEECRMPKGTDGSWTEKLYSKCMKYSHFGKARFGTSAFTINHFADKVQYESNGFLEKNRDTVIEEQISVVKKSKNDLVRRLFVDESQKLAVPGAKLKVISAKPPPSTQKTHKKSVGSQFRDSLNMLMTTLNATTPHYVRCIKPNDSKAAFEYNPKRAVQQLRACGVLETIRISAAGFPSRWTYVDFFYRYRVLCKFKDIKRNDMQLTCQNILKQYIKNADMFQFGKTKIFFRAGQVAYLEKLRSDKLKACCIMMQKTIRSFIWRKKYLRIKRCAINIQRYGRGYLARILAQKLRRERAAKTLQRYIRGWVKRVQYQRLKWCIIGIQRYSRGYLARLRYLQLRYNAKALVIQRYMRGYLARKRCQAKKRHIVICQAAIRRFLARRQYKKLKIEARSIEHVKKLNKGLENKIISLQQKVDDITKNHAELISYKNEANELKNKLTAFRAMEIEIKNLNALLLEKNKTIGKLEEEIKLEREEKMDLIHEQEKYREETEKQQQLWDQETTKLRKELDNINEIVKMNQKGAEENLKVRLEEEKMLILNEQDSDRQAYQKLLQEYHCLEQHCEDLEKQLNNQSHHQSSHKRNVSDLSSIDSFVISGDLPEDHGYGSVRSTTSSGSQREKLENIDWKCEGTVESQTPSTSSSDTKHESENNKVDVGLVLKLQHKLAEVEREKVRMQKRLDELDMSPRTEKAENAARDSIRISELELVNSNLKAQVMELQNSILEGTGSSKIHEQLQLMQSEQDRKTEEIVQLKSVLANQTNNMKSIVNSNNTIGAYINEDGELALAYETQKTINKQLELELQDEKSKYKAHEREYKLEIEKLREDNERQQRLLSANLTNTPQTQSEAFMQHEITRLTTENLDLHDKNDTLAESVRKLKKQVKLMAKKLKEAGLDLDDTIADVDNEPKTNVNKHTRALPSIRKKERDYLGMFSYPSGEENTLTKQLVIELKPRTAVTLLPGLPAYIIFMCIRHTDYVNDEDKVKALLSAFTNSVKKVIRKRHEDFESTVLWLSNTLRLLHNMKQYSGDRAFQQKNTPKQNDQCLRNFDLSEYRQVLSDIAVWIYQGLIRNFAEKVQPLIVPAILEHEEIPGISGNKPSGFRGRSSSVATSPEANQKPTTALLQELTNHHKILTFYGVDPEVISQIFKQIFYFLCASSLNNLLLRKELCHWSKGFQIRHNLSHFEMWTREKNLDEGSIQGTLQPIIQAAHLLQARKTEEDVVSVCDMCSSLTPLQICKILNLYTPVDEFEQRVPVSFIRKVQAKLQERTQGQEQQALLMDVKYNFPVRFPFNPSVICLEDIEVPERKSSDNAGDLQAGGTPKVAKLNTSLKTPGKGKNFATPGRGKNTPTPGKGKNTPAPGKGKNTPTPGKGKNTPTPGKGKNFASPGKGKNFQTPGKGKNFATPGKEKNVATPGKGQNATTPGKGKNTPETTPKQNNFVKAPQAVTGENVAKTPKTSPIKNQQQNNSMRQNNQKNKRASTSENEGSPPKKQKMIAGAGGVKNEPQQPKGKKPRPQRGQANKLKKFPGTSGLEQAAESKPLIKKEEKVEAKKGKRDKQRKTQFFGLKQKVKAGDKDCLNKLELKIKNLENNKDLSKTAMKKLRQLQKLRDVATGVIKETKPQTVTQKRRERRKDVKAKHVEGESGQNKEVKVVKAEEEKEVKVEANKTEAADSSDYEVDAEITPDTIIKTTESVEEEDSENVEEDEEEDNENVEEDEEEDNAEEEEDGDNVEEEGDGDNVEEEEENLDDSDEVEVSEEDSNNPAQNLKGKQSQAKAQSGGFQGKTTDKKQSRYVLYVGNLPYDITEEEVSEHFKTAGKVRDIRIPKDRTTNKPRGFAYVEFHDETTYQKGLSLHHTFIKRRRINVLYTQGANKQGEDNKKEVKAKNFKLHAMRKQGQLAGSVRQDQKRSFRRAKQQTPRVNGDS</sequence>
<keyword evidence="7 10" id="KW-0505">Motor protein</keyword>
<dbReference type="EMBL" id="JABDTM020027614">
    <property type="protein sequence ID" value="KAH0810250.1"/>
    <property type="molecule type" value="Genomic_DNA"/>
</dbReference>
<dbReference type="InterPro" id="IPR036103">
    <property type="entry name" value="MYSc_Myo5"/>
</dbReference>
<evidence type="ECO:0000256" key="7">
    <source>
        <dbReference type="ARBA" id="ARBA00023175"/>
    </source>
</evidence>
<dbReference type="SMART" id="SM01132">
    <property type="entry name" value="DIL"/>
    <property type="match status" value="1"/>
</dbReference>
<dbReference type="GO" id="GO:0016459">
    <property type="term" value="C:myosin complex"/>
    <property type="evidence" value="ECO:0007669"/>
    <property type="project" value="UniProtKB-KW"/>
</dbReference>
<feature type="compositionally biased region" description="Low complexity" evidence="12">
    <location>
        <begin position="1976"/>
        <end position="1989"/>
    </location>
</feature>
<feature type="compositionally biased region" description="Low complexity" evidence="12">
    <location>
        <begin position="1872"/>
        <end position="1898"/>
    </location>
</feature>
<dbReference type="SUPFAM" id="SSF54928">
    <property type="entry name" value="RNA-binding domain, RBD"/>
    <property type="match status" value="1"/>
</dbReference>
<organism evidence="16 17">
    <name type="scientific">Tenebrio molitor</name>
    <name type="common">Yellow mealworm beetle</name>
    <dbReference type="NCBI Taxonomy" id="7067"/>
    <lineage>
        <taxon>Eukaryota</taxon>
        <taxon>Metazoa</taxon>
        <taxon>Ecdysozoa</taxon>
        <taxon>Arthropoda</taxon>
        <taxon>Hexapoda</taxon>
        <taxon>Insecta</taxon>
        <taxon>Pterygota</taxon>
        <taxon>Neoptera</taxon>
        <taxon>Endopterygota</taxon>
        <taxon>Coleoptera</taxon>
        <taxon>Polyphaga</taxon>
        <taxon>Cucujiformia</taxon>
        <taxon>Tenebrionidae</taxon>
        <taxon>Tenebrio</taxon>
    </lineage>
</organism>
<feature type="compositionally biased region" description="Basic and acidic residues" evidence="12">
    <location>
        <begin position="2055"/>
        <end position="2066"/>
    </location>
</feature>
<dbReference type="GO" id="GO:0005524">
    <property type="term" value="F:ATP binding"/>
    <property type="evidence" value="ECO:0007669"/>
    <property type="project" value="UniProtKB-UniRule"/>
</dbReference>
<dbReference type="CDD" id="cd01380">
    <property type="entry name" value="MYSc_Myo5"/>
    <property type="match status" value="1"/>
</dbReference>
<feature type="region of interest" description="Disordered" evidence="12">
    <location>
        <begin position="1823"/>
        <end position="2075"/>
    </location>
</feature>
<feature type="coiled-coil region" evidence="11">
    <location>
        <begin position="1304"/>
        <end position="1349"/>
    </location>
</feature>
<dbReference type="InterPro" id="IPR035979">
    <property type="entry name" value="RBD_domain_sf"/>
</dbReference>
<feature type="coiled-coil region" evidence="11">
    <location>
        <begin position="2086"/>
        <end position="2120"/>
    </location>
</feature>
<dbReference type="GO" id="GO:0016020">
    <property type="term" value="C:membrane"/>
    <property type="evidence" value="ECO:0007669"/>
    <property type="project" value="TreeGrafter"/>
</dbReference>
<dbReference type="GO" id="GO:0005737">
    <property type="term" value="C:cytoplasm"/>
    <property type="evidence" value="ECO:0007669"/>
    <property type="project" value="UniProtKB-ARBA"/>
</dbReference>
<dbReference type="PANTHER" id="PTHR13140:SF706">
    <property type="entry name" value="DILUTE CLASS UNCONVENTIONAL MYOSIN, ISOFORM C"/>
    <property type="match status" value="1"/>
</dbReference>
<dbReference type="GO" id="GO:0003723">
    <property type="term" value="F:RNA binding"/>
    <property type="evidence" value="ECO:0007669"/>
    <property type="project" value="UniProtKB-UniRule"/>
</dbReference>
<feature type="coiled-coil region" evidence="11">
    <location>
        <begin position="1066"/>
        <end position="1093"/>
    </location>
</feature>
<evidence type="ECO:0000313" key="16">
    <source>
        <dbReference type="EMBL" id="KAH0810250.1"/>
    </source>
</evidence>
<name>A0A8J6H1X1_TENMO</name>
<dbReference type="PROSITE" id="PS51456">
    <property type="entry name" value="MYOSIN_MOTOR"/>
    <property type="match status" value="1"/>
</dbReference>
<evidence type="ECO:0000256" key="4">
    <source>
        <dbReference type="ARBA" id="ARBA00022884"/>
    </source>
</evidence>
<dbReference type="InterPro" id="IPR000504">
    <property type="entry name" value="RRM_dom"/>
</dbReference>
<dbReference type="GO" id="GO:0009888">
    <property type="term" value="P:tissue development"/>
    <property type="evidence" value="ECO:0007669"/>
    <property type="project" value="UniProtKB-ARBA"/>
</dbReference>
<dbReference type="PRINTS" id="PR00193">
    <property type="entry name" value="MYOSINHEAVY"/>
</dbReference>
<feature type="compositionally biased region" description="Basic and acidic residues" evidence="12">
    <location>
        <begin position="1134"/>
        <end position="1147"/>
    </location>
</feature>
<feature type="coiled-coil region" evidence="11">
    <location>
        <begin position="911"/>
        <end position="1007"/>
    </location>
</feature>